<organism evidence="8 9">
    <name type="scientific">Paenibacillus sacheonensis</name>
    <dbReference type="NCBI Taxonomy" id="742054"/>
    <lineage>
        <taxon>Bacteria</taxon>
        <taxon>Bacillati</taxon>
        <taxon>Bacillota</taxon>
        <taxon>Bacilli</taxon>
        <taxon>Bacillales</taxon>
        <taxon>Paenibacillaceae</taxon>
        <taxon>Paenibacillus</taxon>
    </lineage>
</organism>
<evidence type="ECO:0000259" key="4">
    <source>
        <dbReference type="Pfam" id="PF05592"/>
    </source>
</evidence>
<gene>
    <name evidence="8" type="ORF">GT003_28035</name>
</gene>
<dbReference type="InterPro" id="IPR013783">
    <property type="entry name" value="Ig-like_fold"/>
</dbReference>
<evidence type="ECO:0000259" key="5">
    <source>
        <dbReference type="Pfam" id="PF08531"/>
    </source>
</evidence>
<feature type="domain" description="Alpha-L-rhamnosidase six-hairpin glycosidase" evidence="6">
    <location>
        <begin position="438"/>
        <end position="769"/>
    </location>
</feature>
<dbReference type="GO" id="GO:0005975">
    <property type="term" value="P:carbohydrate metabolic process"/>
    <property type="evidence" value="ECO:0007669"/>
    <property type="project" value="InterPro"/>
</dbReference>
<dbReference type="InterPro" id="IPR012341">
    <property type="entry name" value="6hp_glycosidase-like_sf"/>
</dbReference>
<dbReference type="OrthoDB" id="9761045at2"/>
<feature type="domain" description="Alpha-L-rhamnosidase concanavalin-like" evidence="4">
    <location>
        <begin position="334"/>
        <end position="431"/>
    </location>
</feature>
<dbReference type="Gene3D" id="2.60.40.10">
    <property type="entry name" value="Immunoglobulins"/>
    <property type="match status" value="1"/>
</dbReference>
<evidence type="ECO:0000256" key="3">
    <source>
        <dbReference type="ARBA" id="ARBA00022801"/>
    </source>
</evidence>
<keyword evidence="9" id="KW-1185">Reference proteome</keyword>
<dbReference type="InterPro" id="IPR008902">
    <property type="entry name" value="Rhamnosid_concanavalin"/>
</dbReference>
<dbReference type="EC" id="3.2.1.40" evidence="2"/>
<dbReference type="AlphaFoldDB" id="A0A7X4YUL7"/>
<dbReference type="Pfam" id="PF17389">
    <property type="entry name" value="Bac_rhamnosid6H"/>
    <property type="match status" value="1"/>
</dbReference>
<dbReference type="SUPFAM" id="SSF48208">
    <property type="entry name" value="Six-hairpin glycosidases"/>
    <property type="match status" value="1"/>
</dbReference>
<feature type="domain" description="Alpha-L-rhamnosidase C-terminal" evidence="7">
    <location>
        <begin position="774"/>
        <end position="835"/>
    </location>
</feature>
<dbReference type="RefSeq" id="WP_161704245.1">
    <property type="nucleotide sequence ID" value="NZ_JAAAMU010000023.1"/>
</dbReference>
<dbReference type="Pfam" id="PF17390">
    <property type="entry name" value="Bac_rhamnosid_C"/>
    <property type="match status" value="1"/>
</dbReference>
<evidence type="ECO:0000256" key="2">
    <source>
        <dbReference type="ARBA" id="ARBA00012652"/>
    </source>
</evidence>
<dbReference type="Pfam" id="PF08531">
    <property type="entry name" value="Bac_rhamnosid_N"/>
    <property type="match status" value="1"/>
</dbReference>
<sequence>MMHIYDLRVEYRNNPLGIDERAPRFSWKVAAGVRGWNQSACRIVVGRTPESVEQGAGEAWDSGRTSHAGIGPVIYAGEPLLTGCRYYWKVKVWDESWTESEWSETAQWEMGLLLSEDWQGGWIGYAGEPAGDKREAPAPLLRTEFRIDRAVAKARLYVSALGYAELSLNGRKIGDRLLDPALTDYSKRSLYATHDVTELLAVGEHCLGAELGRGFYGIKTPNVWEWEKAPWNGEPKLLLQLNVEYEDGGTFSLVSDDGWRANVGPTLSDSLYCGETYDARLELTGWNRHGFDAAGWHSVETIPRDARQLQAQTMPPIRVIEEIRPVSIAKNEANHDIVDFGRMLAGNVRIRVQGPAGTTVRISYGETLADNGAVNVQQDYIHDRIQTDTYILSGDGEETWSPSFSYKGFRYVELEGWPGVPSADGVTALAIRTDLELTGGFRSSSDLFNDIYKATVTTFMNNAHGIPTDTPVYEKNGWTGDAQLLSESTFLFADIQTFWEKWSTDLADSQGEDGFFPLIVPSPGWGQMHSPEWQCSRVFVPMAIYRHSGDERLLRRHYAGMRAYAEAEILTLTEDGLSSSVLGDWVPPWSKEWTPPEGAQVTSSAYVYRILRTMADIARIIGEERDAERYDGHAEAIRDAINRVCFRPEPGIYETDRDAGYRQVSSILPLAFGITENSDVPAVLANLVEDVAVTRDGHLNTGILGTKFLLPLLTAHGFGELAFRVADNRTYPGWGFWFENGANSLWEMWELNARSRNHYMFGTIVDWFMGDLAGIKPDEPAYRRFTVRPFMAEGLSFAEGKVSTVYGELASAWERTADGYTHTLTVPSNTNASVRFFAGRHAISENGVPIDEVDGVVSVEADDRATMAVLGSGTYSFTVLNA</sequence>
<dbReference type="InterPro" id="IPR008928">
    <property type="entry name" value="6-hairpin_glycosidase_sf"/>
</dbReference>
<name>A0A7X4YUL7_9BACL</name>
<dbReference type="EMBL" id="JAAAMU010000023">
    <property type="protein sequence ID" value="NBC72850.1"/>
    <property type="molecule type" value="Genomic_DNA"/>
</dbReference>
<evidence type="ECO:0000313" key="8">
    <source>
        <dbReference type="EMBL" id="NBC72850.1"/>
    </source>
</evidence>
<comment type="catalytic activity">
    <reaction evidence="1">
        <text>Hydrolysis of terminal non-reducing alpha-L-rhamnose residues in alpha-L-rhamnosides.</text>
        <dbReference type="EC" id="3.2.1.40"/>
    </reaction>
</comment>
<dbReference type="Gene3D" id="1.50.10.10">
    <property type="match status" value="1"/>
</dbReference>
<dbReference type="InterPro" id="IPR013737">
    <property type="entry name" value="Bac_rhamnosid_N"/>
</dbReference>
<feature type="domain" description="Bacterial alpha-L-rhamnosidase N-terminal" evidence="5">
    <location>
        <begin position="150"/>
        <end position="321"/>
    </location>
</feature>
<dbReference type="Pfam" id="PF05592">
    <property type="entry name" value="Bac_rhamnosid"/>
    <property type="match status" value="1"/>
</dbReference>
<dbReference type="InterPro" id="IPR035398">
    <property type="entry name" value="Bac_rhamnosid_C"/>
</dbReference>
<dbReference type="Proteomes" id="UP000558113">
    <property type="component" value="Unassembled WGS sequence"/>
</dbReference>
<dbReference type="PIRSF" id="PIRSF010631">
    <property type="entry name" value="A-rhamnsds"/>
    <property type="match status" value="1"/>
</dbReference>
<dbReference type="Pfam" id="PF25788">
    <property type="entry name" value="Ig_Rha78A_N"/>
    <property type="match status" value="1"/>
</dbReference>
<dbReference type="Gene3D" id="2.60.420.10">
    <property type="entry name" value="Maltose phosphorylase, domain 3"/>
    <property type="match status" value="1"/>
</dbReference>
<evidence type="ECO:0000313" key="9">
    <source>
        <dbReference type="Proteomes" id="UP000558113"/>
    </source>
</evidence>
<dbReference type="InterPro" id="IPR035396">
    <property type="entry name" value="Bac_rhamnosid6H"/>
</dbReference>
<proteinExistence type="predicted"/>
<evidence type="ECO:0000259" key="7">
    <source>
        <dbReference type="Pfam" id="PF17390"/>
    </source>
</evidence>
<dbReference type="InterPro" id="IPR016007">
    <property type="entry name" value="Alpha_rhamnosid"/>
</dbReference>
<dbReference type="GO" id="GO:0030596">
    <property type="term" value="F:alpha-L-rhamnosidase activity"/>
    <property type="evidence" value="ECO:0007669"/>
    <property type="project" value="UniProtKB-EC"/>
</dbReference>
<protein>
    <recommendedName>
        <fullName evidence="2">alpha-L-rhamnosidase</fullName>
        <ecNumber evidence="2">3.2.1.40</ecNumber>
    </recommendedName>
</protein>
<accession>A0A7X4YUL7</accession>
<dbReference type="Gene3D" id="2.60.120.260">
    <property type="entry name" value="Galactose-binding domain-like"/>
    <property type="match status" value="2"/>
</dbReference>
<comment type="caution">
    <text evidence="8">The sequence shown here is derived from an EMBL/GenBank/DDBJ whole genome shotgun (WGS) entry which is preliminary data.</text>
</comment>
<keyword evidence="3 8" id="KW-0378">Hydrolase</keyword>
<evidence type="ECO:0000259" key="6">
    <source>
        <dbReference type="Pfam" id="PF17389"/>
    </source>
</evidence>
<evidence type="ECO:0000256" key="1">
    <source>
        <dbReference type="ARBA" id="ARBA00001445"/>
    </source>
</evidence>
<dbReference type="PANTHER" id="PTHR33307">
    <property type="entry name" value="ALPHA-RHAMNOSIDASE (EUROFUNG)"/>
    <property type="match status" value="1"/>
</dbReference>
<reference evidence="8 9" key="1">
    <citation type="submission" date="2020-01" db="EMBL/GenBank/DDBJ databases">
        <title>Paenibacillus soybeanensis sp. nov. isolated from the nodules of soybean (Glycine max(L.) Merr).</title>
        <authorList>
            <person name="Wang H."/>
        </authorList>
    </citation>
    <scope>NUCLEOTIDE SEQUENCE [LARGE SCALE GENOMIC DNA]</scope>
    <source>
        <strain evidence="8 9">DSM 23054</strain>
    </source>
</reference>
<dbReference type="PANTHER" id="PTHR33307:SF6">
    <property type="entry name" value="ALPHA-RHAMNOSIDASE (EUROFUNG)-RELATED"/>
    <property type="match status" value="1"/>
</dbReference>